<dbReference type="InterPro" id="IPR052165">
    <property type="entry name" value="Membrane_assoc_protease"/>
</dbReference>
<dbReference type="Gene3D" id="2.40.50.140">
    <property type="entry name" value="Nucleic acid-binding proteins"/>
    <property type="match status" value="1"/>
</dbReference>
<dbReference type="Pfam" id="PF24961">
    <property type="entry name" value="NfeD_membrane"/>
    <property type="match status" value="1"/>
</dbReference>
<evidence type="ECO:0000256" key="1">
    <source>
        <dbReference type="ARBA" id="ARBA00004141"/>
    </source>
</evidence>
<feature type="transmembrane region" description="Helical" evidence="5">
    <location>
        <begin position="219"/>
        <end position="240"/>
    </location>
</feature>
<keyword evidence="2 5" id="KW-0812">Transmembrane</keyword>
<keyword evidence="10" id="KW-1185">Reference proteome</keyword>
<dbReference type="SUPFAM" id="SSF141322">
    <property type="entry name" value="NfeD domain-like"/>
    <property type="match status" value="1"/>
</dbReference>
<proteinExistence type="predicted"/>
<evidence type="ECO:0000259" key="7">
    <source>
        <dbReference type="Pfam" id="PF24961"/>
    </source>
</evidence>
<dbReference type="Gene3D" id="3.90.226.10">
    <property type="entry name" value="2-enoyl-CoA Hydratase, Chain A, domain 1"/>
    <property type="match status" value="1"/>
</dbReference>
<comment type="caution">
    <text evidence="9">The sequence shown here is derived from an EMBL/GenBank/DDBJ whole genome shotgun (WGS) entry which is preliminary data.</text>
</comment>
<dbReference type="InterPro" id="IPR056738">
    <property type="entry name" value="NfeD1b_N"/>
</dbReference>
<dbReference type="GO" id="GO:0016020">
    <property type="term" value="C:membrane"/>
    <property type="evidence" value="ECO:0007669"/>
    <property type="project" value="UniProtKB-SubCell"/>
</dbReference>
<feature type="domain" description="NfeD1b N-terminal" evidence="8">
    <location>
        <begin position="25"/>
        <end position="178"/>
    </location>
</feature>
<dbReference type="PANTHER" id="PTHR33507:SF4">
    <property type="entry name" value="NODULATION COMPETITIVENESS PROTEIN NFED"/>
    <property type="match status" value="1"/>
</dbReference>
<dbReference type="Proteomes" id="UP000322876">
    <property type="component" value="Unassembled WGS sequence"/>
</dbReference>
<dbReference type="CDD" id="cd07020">
    <property type="entry name" value="Clp_protease_NfeD_1"/>
    <property type="match status" value="1"/>
</dbReference>
<dbReference type="InterPro" id="IPR012340">
    <property type="entry name" value="NA-bd_OB-fold"/>
</dbReference>
<evidence type="ECO:0000313" key="10">
    <source>
        <dbReference type="Proteomes" id="UP000322876"/>
    </source>
</evidence>
<dbReference type="OrthoDB" id="9806253at2"/>
<dbReference type="InterPro" id="IPR002810">
    <property type="entry name" value="NfeD-like_C"/>
</dbReference>
<dbReference type="RefSeq" id="WP_149265309.1">
    <property type="nucleotide sequence ID" value="NZ_VFJB01000001.1"/>
</dbReference>
<feature type="transmembrane region" description="Helical" evidence="5">
    <location>
        <begin position="325"/>
        <end position="347"/>
    </location>
</feature>
<feature type="transmembrane region" description="Helical" evidence="5">
    <location>
        <begin position="247"/>
        <end position="264"/>
    </location>
</feature>
<dbReference type="Pfam" id="PF01957">
    <property type="entry name" value="NfeD"/>
    <property type="match status" value="1"/>
</dbReference>
<dbReference type="InterPro" id="IPR029045">
    <property type="entry name" value="ClpP/crotonase-like_dom_sf"/>
</dbReference>
<keyword evidence="4 5" id="KW-0472">Membrane</keyword>
<keyword evidence="3 5" id="KW-1133">Transmembrane helix</keyword>
<dbReference type="AlphaFoldDB" id="A0A5A8F7R5"/>
<protein>
    <submittedName>
        <fullName evidence="9">Nodulation protein NfeD</fullName>
    </submittedName>
</protein>
<feature type="domain" description="NfeD-like C-terminal" evidence="6">
    <location>
        <begin position="366"/>
        <end position="413"/>
    </location>
</feature>
<accession>A0A5A8F7R5</accession>
<evidence type="ECO:0000256" key="2">
    <source>
        <dbReference type="ARBA" id="ARBA00022692"/>
    </source>
</evidence>
<evidence type="ECO:0000256" key="5">
    <source>
        <dbReference type="SAM" id="Phobius"/>
    </source>
</evidence>
<dbReference type="SUPFAM" id="SSF52096">
    <property type="entry name" value="ClpP/crotonase"/>
    <property type="match status" value="1"/>
</dbReference>
<gene>
    <name evidence="9" type="ORF">FHQ18_01030</name>
</gene>
<organism evidence="9 10">
    <name type="scientific">Deferribacter autotrophicus</name>
    <dbReference type="NCBI Taxonomy" id="500465"/>
    <lineage>
        <taxon>Bacteria</taxon>
        <taxon>Pseudomonadati</taxon>
        <taxon>Deferribacterota</taxon>
        <taxon>Deferribacteres</taxon>
        <taxon>Deferribacterales</taxon>
        <taxon>Deferribacteraceae</taxon>
        <taxon>Deferribacter</taxon>
    </lineage>
</organism>
<name>A0A5A8F7R5_9BACT</name>
<dbReference type="EMBL" id="VFJB01000001">
    <property type="protein sequence ID" value="KAA0259489.1"/>
    <property type="molecule type" value="Genomic_DNA"/>
</dbReference>
<evidence type="ECO:0000256" key="4">
    <source>
        <dbReference type="ARBA" id="ARBA00023136"/>
    </source>
</evidence>
<feature type="domain" description="NfeD integral membrane" evidence="7">
    <location>
        <begin position="225"/>
        <end position="341"/>
    </location>
</feature>
<dbReference type="Pfam" id="PF25145">
    <property type="entry name" value="NfeD1b_N"/>
    <property type="match status" value="1"/>
</dbReference>
<sequence length="417" mass="46210">MKNRSVYIFIIFLFFITLNLYAKDVVVIDIKGIITSATTNFVKKGIVSAEKVNGILLLRIDTPGGLLSSTRNIIQLMFKSSVPVVSVVYPAGARAGSAGSFIVMASDYALMYEGSVIGAAHPVSITGKNIEGDMRKKVENDTVAFMKAIAEKRKRNVNNAVLMVTESKSFTAKEAYENGLIDGIVNSDDEIDKFLMDTFNFKSINYTFLKPTTFETIKFFLSDPNVLVFLLLITLLSLYLEIKFGGTFIFAGISIISFILFLIGLNIIPVNYFALLLFLAGIVLLIMEIFIPSFGLLALSSIVLIILGLNLLFRVNGNLGIKVAWYVIASIVLIIVILVLVIGKVIIKDYRKNPVTGAEKFKDLEGEIVYWDKGKGKVFVNGEYWDAVSDQKFKKGDKVKIKEVKGLILLVEKIKDE</sequence>
<dbReference type="PANTHER" id="PTHR33507">
    <property type="entry name" value="INNER MEMBRANE PROTEIN YBBJ"/>
    <property type="match status" value="1"/>
</dbReference>
<evidence type="ECO:0000313" key="9">
    <source>
        <dbReference type="EMBL" id="KAA0259489.1"/>
    </source>
</evidence>
<feature type="transmembrane region" description="Helical" evidence="5">
    <location>
        <begin position="270"/>
        <end position="287"/>
    </location>
</feature>
<comment type="subcellular location">
    <subcellularLocation>
        <location evidence="1">Membrane</location>
        <topology evidence="1">Multi-pass membrane protein</topology>
    </subcellularLocation>
</comment>
<reference evidence="9 10" key="1">
    <citation type="submission" date="2019-06" db="EMBL/GenBank/DDBJ databases">
        <title>Genomic insights into carbon and energy metabolism of Deferribacter autotrophicus revealed new metabolic traits in the phylum Deferribacteres.</title>
        <authorList>
            <person name="Slobodkin A.I."/>
            <person name="Slobodkina G.B."/>
            <person name="Allioux M."/>
            <person name="Alain K."/>
            <person name="Jebbar M."/>
            <person name="Shadrin V."/>
            <person name="Kublanov I.V."/>
            <person name="Toshchakov S.V."/>
            <person name="Bonch-Osmolovskaya E.A."/>
        </authorList>
    </citation>
    <scope>NUCLEOTIDE SEQUENCE [LARGE SCALE GENOMIC DNA]</scope>
    <source>
        <strain evidence="9 10">SL50</strain>
    </source>
</reference>
<evidence type="ECO:0000259" key="8">
    <source>
        <dbReference type="Pfam" id="PF25145"/>
    </source>
</evidence>
<evidence type="ECO:0000259" key="6">
    <source>
        <dbReference type="Pfam" id="PF01957"/>
    </source>
</evidence>
<evidence type="ECO:0000256" key="3">
    <source>
        <dbReference type="ARBA" id="ARBA00022989"/>
    </source>
</evidence>
<dbReference type="InterPro" id="IPR056739">
    <property type="entry name" value="NfeD_membrane"/>
</dbReference>